<evidence type="ECO:0000313" key="2">
    <source>
        <dbReference type="Proteomes" id="UP000671836"/>
    </source>
</evidence>
<gene>
    <name evidence="1" type="ORF">J3S04_06970</name>
</gene>
<dbReference type="Proteomes" id="UP000671836">
    <property type="component" value="Chromosome"/>
</dbReference>
<evidence type="ECO:0000313" key="1">
    <source>
        <dbReference type="EMBL" id="QSY50676.1"/>
    </source>
</evidence>
<sequence>MSGPLYVPVLQARPHAAQAYRQLSPAVQRAVVPLWSFLPRTGLSLDALTAHLQREAHALNTVQRHYPAWVDMPVADETQLAALAGVLSDLGALTLLRPVTGPRRTELQQSSAFEAARRSGRGLGIRVALSGEWDGATTPLVRDLLDRAGLAVETDLLLDLGAVRADRTDAVKEALRALDALIPLTQWRTAAVLSGGFPEVTAEMLEQGLRSEPRTDWQCWCGVTDSGRSYVPSVSYGDYGIQPTRAFTREPSAGRGGPPWGVLRYTVEESFVLGKMLARGGDRAAANRAMARKILELPEFRGATASAGESWLRDCARGHGGAAGTGNATVWLRVGNVQHMSYVVRSLLV</sequence>
<protein>
    <submittedName>
        <fullName evidence="1">Beta family protein</fullName>
    </submittedName>
</protein>
<reference evidence="1 2" key="1">
    <citation type="submission" date="2021-03" db="EMBL/GenBank/DDBJ databases">
        <title>Streptomyces strains.</title>
        <authorList>
            <person name="Lund M.B."/>
            <person name="Toerring T."/>
        </authorList>
    </citation>
    <scope>NUCLEOTIDE SEQUENCE [LARGE SCALE GENOMIC DNA]</scope>
    <source>
        <strain evidence="1 2">KCC S-1010</strain>
    </source>
</reference>
<accession>A0ABX7RQY9</accession>
<dbReference type="EMBL" id="CP071595">
    <property type="protein sequence ID" value="QSY50676.1"/>
    <property type="molecule type" value="Genomic_DNA"/>
</dbReference>
<dbReference type="RefSeq" id="WP_086569129.1">
    <property type="nucleotide sequence ID" value="NZ_CP071595.1"/>
</dbReference>
<organism evidence="1 2">
    <name type="scientific">Streptomyces griseocarneus</name>
    <dbReference type="NCBI Taxonomy" id="51201"/>
    <lineage>
        <taxon>Bacteria</taxon>
        <taxon>Bacillati</taxon>
        <taxon>Actinomycetota</taxon>
        <taxon>Actinomycetes</taxon>
        <taxon>Kitasatosporales</taxon>
        <taxon>Streptomycetaceae</taxon>
        <taxon>Streptomyces</taxon>
    </lineage>
</organism>
<proteinExistence type="predicted"/>
<dbReference type="Pfam" id="PF14350">
    <property type="entry name" value="Beta_protein"/>
    <property type="match status" value="1"/>
</dbReference>
<name>A0ABX7RQY9_9ACTN</name>
<keyword evidence="2" id="KW-1185">Reference proteome</keyword>
<dbReference type="InterPro" id="IPR025683">
    <property type="entry name" value="Protein_beta"/>
</dbReference>